<evidence type="ECO:0000256" key="7">
    <source>
        <dbReference type="HAMAP-Rule" id="MF_00152"/>
    </source>
</evidence>
<feature type="binding site" evidence="7">
    <location>
        <position position="106"/>
    </location>
    <ligand>
        <name>Zn(2+)</name>
        <dbReference type="ChEBI" id="CHEBI:29105"/>
        <label>1</label>
    </ligand>
</feature>
<evidence type="ECO:0000313" key="10">
    <source>
        <dbReference type="Proteomes" id="UP001058860"/>
    </source>
</evidence>
<dbReference type="PROSITE" id="PS00729">
    <property type="entry name" value="AP_NUCLEASE_F2_1"/>
    <property type="match status" value="1"/>
</dbReference>
<feature type="binding site" evidence="7">
    <location>
        <position position="227"/>
    </location>
    <ligand>
        <name>Zn(2+)</name>
        <dbReference type="ChEBI" id="CHEBI:29105"/>
        <label>3</label>
    </ligand>
</feature>
<dbReference type="SUPFAM" id="SSF51658">
    <property type="entry name" value="Xylose isomerase-like"/>
    <property type="match status" value="1"/>
</dbReference>
<accession>A0ABY5PCB2</accession>
<dbReference type="Pfam" id="PF01261">
    <property type="entry name" value="AP_endonuc_2"/>
    <property type="match status" value="1"/>
</dbReference>
<evidence type="ECO:0000259" key="8">
    <source>
        <dbReference type="Pfam" id="PF01261"/>
    </source>
</evidence>
<keyword evidence="7" id="KW-0255">Endonuclease</keyword>
<dbReference type="RefSeq" id="WP_353862785.1">
    <property type="nucleotide sequence ID" value="NZ_CP088295.1"/>
</dbReference>
<feature type="binding site" evidence="7">
    <location>
        <position position="225"/>
    </location>
    <ligand>
        <name>Zn(2+)</name>
        <dbReference type="ChEBI" id="CHEBI:29105"/>
        <label>3</label>
    </ligand>
</feature>
<proteinExistence type="inferred from homology"/>
<keyword evidence="7" id="KW-0540">Nuclease</keyword>
<dbReference type="InterPro" id="IPR001719">
    <property type="entry name" value="AP_endonuc_2"/>
</dbReference>
<keyword evidence="2 7" id="KW-0479">Metal-binding</keyword>
<evidence type="ECO:0000256" key="3">
    <source>
        <dbReference type="ARBA" id="ARBA00022763"/>
    </source>
</evidence>
<evidence type="ECO:0000256" key="2">
    <source>
        <dbReference type="ARBA" id="ARBA00022723"/>
    </source>
</evidence>
<dbReference type="EMBL" id="CP088295">
    <property type="protein sequence ID" value="UUY02252.1"/>
    <property type="molecule type" value="Genomic_DNA"/>
</dbReference>
<keyword evidence="10" id="KW-1185">Reference proteome</keyword>
<feature type="binding site" evidence="7">
    <location>
        <position position="66"/>
    </location>
    <ligand>
        <name>Zn(2+)</name>
        <dbReference type="ChEBI" id="CHEBI:29105"/>
        <label>1</label>
    </ligand>
</feature>
<keyword evidence="4 7" id="KW-0378">Hydrolase</keyword>
<evidence type="ECO:0000256" key="4">
    <source>
        <dbReference type="ARBA" id="ARBA00022801"/>
    </source>
</evidence>
<feature type="binding site" evidence="7">
    <location>
        <position position="141"/>
    </location>
    <ligand>
        <name>Zn(2+)</name>
        <dbReference type="ChEBI" id="CHEBI:29105"/>
        <label>2</label>
    </ligand>
</feature>
<comment type="cofactor">
    <cofactor evidence="7">
        <name>Zn(2+)</name>
        <dbReference type="ChEBI" id="CHEBI:29105"/>
    </cofactor>
    <text evidence="7">Binds 3 Zn(2+) ions.</text>
</comment>
<feature type="binding site" evidence="7">
    <location>
        <position position="141"/>
    </location>
    <ligand>
        <name>Zn(2+)</name>
        <dbReference type="ChEBI" id="CHEBI:29105"/>
        <label>1</label>
    </ligand>
</feature>
<dbReference type="InterPro" id="IPR018246">
    <property type="entry name" value="AP_endonuc_F2_Zn_BS"/>
</dbReference>
<evidence type="ECO:0000256" key="1">
    <source>
        <dbReference type="ARBA" id="ARBA00005340"/>
    </source>
</evidence>
<dbReference type="InterPro" id="IPR036237">
    <property type="entry name" value="Xyl_isomerase-like_sf"/>
</dbReference>
<keyword evidence="3 7" id="KW-0227">DNA damage</keyword>
<feature type="binding site" evidence="7">
    <location>
        <position position="212"/>
    </location>
    <ligand>
        <name>Zn(2+)</name>
        <dbReference type="ChEBI" id="CHEBI:29105"/>
        <label>2</label>
    </ligand>
</feature>
<dbReference type="Gene3D" id="3.20.20.150">
    <property type="entry name" value="Divalent-metal-dependent TIM barrel enzymes"/>
    <property type="match status" value="1"/>
</dbReference>
<sequence>MLIGAHVSPAGGPANAVTRGEERGATAIQIFNQNPRAWKPTFYSDEQIEAYHEAMIGSPVKALLIHAVYLLNAASDDPEIREKTLTSLAASLQAGDRLGAHAVVLHPGSAKTGEVGPAIARAGEVIAEALALSETCALHLENTAGAGGTLGRSFDELAQLIEAAGGNTRLGVCLDSCHLFASGYDIRTIDGLTETIDECEAKVGAGRLGSLHLNDSQTPLGSNRDRHANVGSGELGEDGCAAFLSEPRFESLPVVLETPGENRSGPTAEELAFCHELRARGLAARAAA</sequence>
<feature type="binding site" evidence="7">
    <location>
        <position position="257"/>
    </location>
    <ligand>
        <name>Zn(2+)</name>
        <dbReference type="ChEBI" id="CHEBI:29105"/>
        <label>2</label>
    </ligand>
</feature>
<keyword evidence="5 7" id="KW-0862">Zinc</keyword>
<name>A0ABY5PCB2_9ACTN</name>
<feature type="binding site" evidence="7">
    <location>
        <position position="175"/>
    </location>
    <ligand>
        <name>Zn(2+)</name>
        <dbReference type="ChEBI" id="CHEBI:29105"/>
        <label>2</label>
    </ligand>
</feature>
<feature type="domain" description="Xylose isomerase-like TIM barrel" evidence="8">
    <location>
        <begin position="21"/>
        <end position="274"/>
    </location>
</feature>
<dbReference type="PROSITE" id="PS51432">
    <property type="entry name" value="AP_NUCLEASE_F2_4"/>
    <property type="match status" value="1"/>
</dbReference>
<dbReference type="Proteomes" id="UP001058860">
    <property type="component" value="Chromosome"/>
</dbReference>
<evidence type="ECO:0000256" key="5">
    <source>
        <dbReference type="ARBA" id="ARBA00022833"/>
    </source>
</evidence>
<reference evidence="10" key="1">
    <citation type="submission" date="2021-11" db="EMBL/GenBank/DDBJ databases">
        <title>Cultivation dependent microbiological survey of springs from the worlds oldest radium mine currently devoted to the extraction of radon-saturated water.</title>
        <authorList>
            <person name="Kapinusova G."/>
            <person name="Smrhova T."/>
            <person name="Strejcek M."/>
            <person name="Suman J."/>
            <person name="Jani K."/>
            <person name="Pajer P."/>
            <person name="Uhlik O."/>
        </authorList>
    </citation>
    <scope>NUCLEOTIDE SEQUENCE [LARGE SCALE GENOMIC DNA]</scope>
    <source>
        <strain evidence="10">J379</strain>
    </source>
</reference>
<dbReference type="InterPro" id="IPR013022">
    <property type="entry name" value="Xyl_isomerase-like_TIM-brl"/>
</dbReference>
<gene>
    <name evidence="7" type="primary">nfo</name>
    <name evidence="9" type="ORF">LRS13_16215</name>
</gene>
<dbReference type="PROSITE" id="PS00731">
    <property type="entry name" value="AP_NUCLEASE_F2_3"/>
    <property type="match status" value="1"/>
</dbReference>
<dbReference type="CDD" id="cd00019">
    <property type="entry name" value="AP2Ec"/>
    <property type="match status" value="1"/>
</dbReference>
<dbReference type="PANTHER" id="PTHR21445:SF0">
    <property type="entry name" value="APURINIC-APYRIMIDINIC ENDONUCLEASE"/>
    <property type="match status" value="1"/>
</dbReference>
<dbReference type="HAMAP" id="MF_00152">
    <property type="entry name" value="Nfo"/>
    <property type="match status" value="1"/>
</dbReference>
<dbReference type="EC" id="3.1.21.2" evidence="7"/>
<comment type="function">
    <text evidence="7">Endonuclease IV plays a role in DNA repair. It cleaves phosphodiester bonds at apurinic or apyrimidinic (AP) sites, generating a 3'-hydroxyl group and a 5'-terminal sugar phosphate.</text>
</comment>
<comment type="similarity">
    <text evidence="1 7">Belongs to the AP endonuclease 2 family.</text>
</comment>
<dbReference type="SMART" id="SM00518">
    <property type="entry name" value="AP2Ec"/>
    <property type="match status" value="1"/>
</dbReference>
<protein>
    <recommendedName>
        <fullName evidence="7">Probable endonuclease 4</fullName>
        <ecNumber evidence="7">3.1.21.2</ecNumber>
    </recommendedName>
    <alternativeName>
        <fullName evidence="7">Endodeoxyribonuclease IV</fullName>
    </alternativeName>
    <alternativeName>
        <fullName evidence="7">Endonuclease IV</fullName>
    </alternativeName>
</protein>
<feature type="binding site" evidence="7">
    <location>
        <position position="178"/>
    </location>
    <ligand>
        <name>Zn(2+)</name>
        <dbReference type="ChEBI" id="CHEBI:29105"/>
        <label>3</label>
    </ligand>
</feature>
<evidence type="ECO:0000256" key="6">
    <source>
        <dbReference type="ARBA" id="ARBA00023204"/>
    </source>
</evidence>
<dbReference type="NCBIfam" id="TIGR00587">
    <property type="entry name" value="nfo"/>
    <property type="match status" value="1"/>
</dbReference>
<evidence type="ECO:0000313" key="9">
    <source>
        <dbReference type="EMBL" id="UUY02252.1"/>
    </source>
</evidence>
<comment type="catalytic activity">
    <reaction evidence="7">
        <text>Endonucleolytic cleavage to 5'-phosphooligonucleotide end-products.</text>
        <dbReference type="EC" id="3.1.21.2"/>
    </reaction>
</comment>
<dbReference type="PANTHER" id="PTHR21445">
    <property type="entry name" value="ENDONUCLEASE IV ENDODEOXYRIBONUCLEASE IV"/>
    <property type="match status" value="1"/>
</dbReference>
<organism evidence="9 10">
    <name type="scientific">Svornostia abyssi</name>
    <dbReference type="NCBI Taxonomy" id="2898438"/>
    <lineage>
        <taxon>Bacteria</taxon>
        <taxon>Bacillati</taxon>
        <taxon>Actinomycetota</taxon>
        <taxon>Thermoleophilia</taxon>
        <taxon>Solirubrobacterales</taxon>
        <taxon>Baekduiaceae</taxon>
        <taxon>Svornostia</taxon>
    </lineage>
</organism>
<keyword evidence="6 7" id="KW-0234">DNA repair</keyword>